<organism evidence="1 2">
    <name type="scientific">Roseisalinus antarcticus</name>
    <dbReference type="NCBI Taxonomy" id="254357"/>
    <lineage>
        <taxon>Bacteria</taxon>
        <taxon>Pseudomonadati</taxon>
        <taxon>Pseudomonadota</taxon>
        <taxon>Alphaproteobacteria</taxon>
        <taxon>Rhodobacterales</taxon>
        <taxon>Roseobacteraceae</taxon>
        <taxon>Roseisalinus</taxon>
    </lineage>
</organism>
<evidence type="ECO:0000313" key="2">
    <source>
        <dbReference type="Proteomes" id="UP000193900"/>
    </source>
</evidence>
<dbReference type="Proteomes" id="UP000193900">
    <property type="component" value="Unassembled WGS sequence"/>
</dbReference>
<dbReference type="PROSITE" id="PS51257">
    <property type="entry name" value="PROKAR_LIPOPROTEIN"/>
    <property type="match status" value="1"/>
</dbReference>
<sequence>MKRRRKQWSVGERLWGMGAVALLLTGCATTTVGGSAGCQAYAEARLSLPPVETIADVPAPWAEWVARTDDRMTGTCR</sequence>
<keyword evidence="2" id="KW-1185">Reference proteome</keyword>
<evidence type="ECO:0008006" key="3">
    <source>
        <dbReference type="Google" id="ProtNLM"/>
    </source>
</evidence>
<accession>A0A1Y5TZQ1</accession>
<dbReference type="AlphaFoldDB" id="A0A1Y5TZQ1"/>
<gene>
    <name evidence="1" type="ORF">ROA7023_03819</name>
</gene>
<dbReference type="EMBL" id="FWFZ01000031">
    <property type="protein sequence ID" value="SLN74593.1"/>
    <property type="molecule type" value="Genomic_DNA"/>
</dbReference>
<evidence type="ECO:0000313" key="1">
    <source>
        <dbReference type="EMBL" id="SLN74593.1"/>
    </source>
</evidence>
<proteinExistence type="predicted"/>
<name>A0A1Y5TZQ1_9RHOB</name>
<protein>
    <recommendedName>
        <fullName evidence="3">Lipoprotein</fullName>
    </recommendedName>
</protein>
<reference evidence="1 2" key="1">
    <citation type="submission" date="2017-03" db="EMBL/GenBank/DDBJ databases">
        <authorList>
            <person name="Afonso C.L."/>
            <person name="Miller P.J."/>
            <person name="Scott M.A."/>
            <person name="Spackman E."/>
            <person name="Goraichik I."/>
            <person name="Dimitrov K.M."/>
            <person name="Suarez D.L."/>
            <person name="Swayne D.E."/>
        </authorList>
    </citation>
    <scope>NUCLEOTIDE SEQUENCE [LARGE SCALE GENOMIC DNA]</scope>
    <source>
        <strain evidence="1 2">CECT 7023</strain>
    </source>
</reference>